<reference evidence="9" key="1">
    <citation type="submission" date="2018-05" db="EMBL/GenBank/DDBJ databases">
        <title>Azospirillum thermophila sp. nov., a novel isolated from hot spring.</title>
        <authorList>
            <person name="Zhao Z."/>
        </authorList>
    </citation>
    <scope>NUCLEOTIDE SEQUENCE [LARGE SCALE GENOMIC DNA]</scope>
    <source>
        <strain evidence="9">CFH 70021</strain>
        <plasmid evidence="9">unnamed4</plasmid>
    </source>
</reference>
<dbReference type="InterPro" id="IPR013750">
    <property type="entry name" value="GHMP_kinase_C_dom"/>
</dbReference>
<proteinExistence type="inferred from homology"/>
<dbReference type="InterPro" id="IPR036554">
    <property type="entry name" value="GHMP_kinase_C_sf"/>
</dbReference>
<keyword evidence="8" id="KW-0614">Plasmid</keyword>
<dbReference type="GO" id="GO:0042352">
    <property type="term" value="P:GDP-L-fucose salvage"/>
    <property type="evidence" value="ECO:0007669"/>
    <property type="project" value="TreeGrafter"/>
</dbReference>
<dbReference type="PANTHER" id="PTHR32463">
    <property type="entry name" value="L-FUCOSE KINASE"/>
    <property type="match status" value="1"/>
</dbReference>
<dbReference type="OrthoDB" id="9812992at2"/>
<evidence type="ECO:0000313" key="8">
    <source>
        <dbReference type="EMBL" id="AWK90214.1"/>
    </source>
</evidence>
<dbReference type="SUPFAM" id="SSF54211">
    <property type="entry name" value="Ribosomal protein S5 domain 2-like"/>
    <property type="match status" value="1"/>
</dbReference>
<organism evidence="8 9">
    <name type="scientific">Azospirillum thermophilum</name>
    <dbReference type="NCBI Taxonomy" id="2202148"/>
    <lineage>
        <taxon>Bacteria</taxon>
        <taxon>Pseudomonadati</taxon>
        <taxon>Pseudomonadota</taxon>
        <taxon>Alphaproteobacteria</taxon>
        <taxon>Rhodospirillales</taxon>
        <taxon>Azospirillaceae</taxon>
        <taxon>Azospirillum</taxon>
    </lineage>
</organism>
<gene>
    <name evidence="8" type="ORF">DEW08_29825</name>
</gene>
<evidence type="ECO:0000256" key="3">
    <source>
        <dbReference type="ARBA" id="ARBA00022777"/>
    </source>
</evidence>
<dbReference type="KEGG" id="azz:DEW08_29825"/>
<dbReference type="Pfam" id="PF08544">
    <property type="entry name" value="GHMP_kinases_C"/>
    <property type="match status" value="1"/>
</dbReference>
<evidence type="ECO:0000259" key="7">
    <source>
        <dbReference type="Pfam" id="PF08544"/>
    </source>
</evidence>
<dbReference type="InterPro" id="IPR052203">
    <property type="entry name" value="GHMP_Kinase-Related"/>
</dbReference>
<dbReference type="PRINTS" id="PR00960">
    <property type="entry name" value="LMBPPROTEIN"/>
</dbReference>
<dbReference type="GO" id="GO:0050201">
    <property type="term" value="F:fucokinase activity"/>
    <property type="evidence" value="ECO:0007669"/>
    <property type="project" value="TreeGrafter"/>
</dbReference>
<dbReference type="Gene3D" id="3.30.230.120">
    <property type="match status" value="1"/>
</dbReference>
<evidence type="ECO:0000256" key="1">
    <source>
        <dbReference type="ARBA" id="ARBA00022679"/>
    </source>
</evidence>
<keyword evidence="2" id="KW-0547">Nucleotide-binding</keyword>
<feature type="domain" description="GHMP kinase C-terminal" evidence="7">
    <location>
        <begin position="242"/>
        <end position="311"/>
    </location>
</feature>
<evidence type="ECO:0000256" key="4">
    <source>
        <dbReference type="ARBA" id="ARBA00022840"/>
    </source>
</evidence>
<dbReference type="InterPro" id="IPR020568">
    <property type="entry name" value="Ribosomal_Su5_D2-typ_SF"/>
</dbReference>
<keyword evidence="4" id="KW-0067">ATP-binding</keyword>
<dbReference type="RefSeq" id="WP_109334302.1">
    <property type="nucleotide sequence ID" value="NZ_CP029359.1"/>
</dbReference>
<keyword evidence="1" id="KW-0808">Transferase</keyword>
<feature type="domain" description="GHMP kinase N-terminal" evidence="6">
    <location>
        <begin position="76"/>
        <end position="161"/>
    </location>
</feature>
<protein>
    <submittedName>
        <fullName evidence="8">Kinase</fullName>
    </submittedName>
</protein>
<accession>A0A2S2D0D1</accession>
<dbReference type="InterPro" id="IPR006204">
    <property type="entry name" value="GHMP_kinase_N_dom"/>
</dbReference>
<dbReference type="AlphaFoldDB" id="A0A2S2D0D1"/>
<dbReference type="PANTHER" id="PTHR32463:SF0">
    <property type="entry name" value="L-FUCOSE KINASE"/>
    <property type="match status" value="1"/>
</dbReference>
<keyword evidence="3 8" id="KW-0418">Kinase</keyword>
<dbReference type="GO" id="GO:0005524">
    <property type="term" value="F:ATP binding"/>
    <property type="evidence" value="ECO:0007669"/>
    <property type="project" value="UniProtKB-KW"/>
</dbReference>
<evidence type="ECO:0000256" key="2">
    <source>
        <dbReference type="ARBA" id="ARBA00022741"/>
    </source>
</evidence>
<dbReference type="InterPro" id="IPR001174">
    <property type="entry name" value="HddA/FKP"/>
</dbReference>
<dbReference type="PIRSF" id="PIRSF036406">
    <property type="entry name" value="Hept_kin"/>
    <property type="match status" value="1"/>
</dbReference>
<evidence type="ECO:0000256" key="5">
    <source>
        <dbReference type="ARBA" id="ARBA00038121"/>
    </source>
</evidence>
<evidence type="ECO:0000259" key="6">
    <source>
        <dbReference type="Pfam" id="PF00288"/>
    </source>
</evidence>
<comment type="similarity">
    <text evidence="5">Belongs to the GHMP kinase family.</text>
</comment>
<dbReference type="Proteomes" id="UP000245629">
    <property type="component" value="Plasmid unnamed4"/>
</dbReference>
<geneLocation type="plasmid" evidence="8 9">
    <name>unnamed4</name>
</geneLocation>
<evidence type="ECO:0000313" key="9">
    <source>
        <dbReference type="Proteomes" id="UP000245629"/>
    </source>
</evidence>
<keyword evidence="9" id="KW-1185">Reference proteome</keyword>
<name>A0A2S2D0D1_9PROT</name>
<dbReference type="InterPro" id="IPR014606">
    <property type="entry name" value="Heptose_7-P_kinase"/>
</dbReference>
<dbReference type="EMBL" id="CP029359">
    <property type="protein sequence ID" value="AWK90214.1"/>
    <property type="molecule type" value="Genomic_DNA"/>
</dbReference>
<sequence length="339" mass="37299">MIISRTPFRVSLFGGGTDFPQWYRRHGGAVIGGAIDKYCYISLRTLPPFFEHRFRIVYSSIELVKQVEEIRHPAVRAVLGEMGAGAGTEVGLEVHHDGDLPARSGLGSSSSFTVGLLNALHAHRGRMICKSDLAQEAIRIEQEVIGEAVGSQDQVWAAHGGLNRIDFRPDGGIEVTPLVLRRERREELEGNLVLYFTGLSRYAVEIEREKLANLDRREAHLHTMRSMVDEASRILCTPGRPLTELGGLLHESWMLKRELSSKVSNRTVDELYATAMSAGALGGKLLGAGGGGFLLLFVPPDRQPDVRRALSGLVTVPFRFEDAGSKIIVYRPDDSSNAD</sequence>
<dbReference type="Pfam" id="PF00288">
    <property type="entry name" value="GHMP_kinases_N"/>
    <property type="match status" value="1"/>
</dbReference>
<dbReference type="SUPFAM" id="SSF55060">
    <property type="entry name" value="GHMP Kinase, C-terminal domain"/>
    <property type="match status" value="1"/>
</dbReference>